<dbReference type="InterPro" id="IPR009057">
    <property type="entry name" value="Homeodomain-like_sf"/>
</dbReference>
<evidence type="ECO:0000313" key="5">
    <source>
        <dbReference type="EMBL" id="SDI93510.1"/>
    </source>
</evidence>
<comment type="similarity">
    <text evidence="1">Belongs to the CdaR family.</text>
</comment>
<dbReference type="InterPro" id="IPR025736">
    <property type="entry name" value="PucR_C-HTH_dom"/>
</dbReference>
<dbReference type="Proteomes" id="UP000199693">
    <property type="component" value="Unassembled WGS sequence"/>
</dbReference>
<dbReference type="InterPro" id="IPR041522">
    <property type="entry name" value="CdaR_GGDEF"/>
</dbReference>
<dbReference type="SUPFAM" id="SSF46689">
    <property type="entry name" value="Homeodomain-like"/>
    <property type="match status" value="1"/>
</dbReference>
<accession>A0A239DYG2</accession>
<reference evidence="6 7" key="2">
    <citation type="submission" date="2017-06" db="EMBL/GenBank/DDBJ databases">
        <authorList>
            <person name="Varghese N."/>
            <person name="Submissions S."/>
        </authorList>
    </citation>
    <scope>NUCLEOTIDE SEQUENCE [LARGE SCALE GENOMIC DNA]</scope>
    <source>
        <strain evidence="6 7">RLD-1</strain>
    </source>
</reference>
<organism evidence="5 8">
    <name type="scientific">Pseudomonas delhiensis</name>
    <dbReference type="NCBI Taxonomy" id="366289"/>
    <lineage>
        <taxon>Bacteria</taxon>
        <taxon>Pseudomonadati</taxon>
        <taxon>Pseudomonadota</taxon>
        <taxon>Gammaproteobacteria</taxon>
        <taxon>Pseudomonadales</taxon>
        <taxon>Pseudomonadaceae</taxon>
        <taxon>Pseudomonas</taxon>
    </lineage>
</organism>
<evidence type="ECO:0000313" key="7">
    <source>
        <dbReference type="Proteomes" id="UP000198309"/>
    </source>
</evidence>
<name>A0A239DYG2_9PSED</name>
<feature type="domain" description="Purine catabolism PurC-like" evidence="2">
    <location>
        <begin position="7"/>
        <end position="126"/>
    </location>
</feature>
<sequence length="409" mass="45319">MSLSVEEILRLPGLESLTLRAGARNLRRSVRWSYVAENEGIAEWVMGGELVFVTGINHPRDEANLLRLAREGVACGIAGLVILTGDEFIQRIPEALVELAEREGLPLIEQPYALKMVVVTHLIGTALVQMTQVKHSRRDILGQLLSGDCPSLAIVRRRAGHLQLPLEAPRRLVALRLAGIDRLFREHAPEEAERRLQLYRQQLLDRLEDWQRNLPDALPTLVQGDLFVLLLADCEQACGRDALLGLAATLARELPLRAYLGLSAPAADCADFPRALLQARQALEVAEGLRPPGGLCDYRELGVLRLLRAIPDRTVIEQFLHDTLGALLAPGRKQPQLLVDTLDALLQEGGNALRAAQRLGIHRNTLNQRIARIESLSGQSLDDPQFRLNASMALLIRRTSSAQLEEPRQ</sequence>
<dbReference type="EMBL" id="FZPC01000001">
    <property type="protein sequence ID" value="SNS36684.1"/>
    <property type="molecule type" value="Genomic_DNA"/>
</dbReference>
<evidence type="ECO:0000259" key="2">
    <source>
        <dbReference type="Pfam" id="PF07905"/>
    </source>
</evidence>
<dbReference type="RefSeq" id="WP_089389588.1">
    <property type="nucleotide sequence ID" value="NZ_FNEC01000010.1"/>
</dbReference>
<proteinExistence type="inferred from homology"/>
<dbReference type="Proteomes" id="UP000198309">
    <property type="component" value="Unassembled WGS sequence"/>
</dbReference>
<dbReference type="Pfam" id="PF17853">
    <property type="entry name" value="GGDEF_2"/>
    <property type="match status" value="1"/>
</dbReference>
<dbReference type="EMBL" id="FNEC01000010">
    <property type="protein sequence ID" value="SDI93510.1"/>
    <property type="molecule type" value="Genomic_DNA"/>
</dbReference>
<keyword evidence="7" id="KW-1185">Reference proteome</keyword>
<dbReference type="Pfam" id="PF07905">
    <property type="entry name" value="PucR"/>
    <property type="match status" value="1"/>
</dbReference>
<feature type="domain" description="CdaR GGDEF-like" evidence="4">
    <location>
        <begin position="154"/>
        <end position="285"/>
    </location>
</feature>
<dbReference type="Gene3D" id="1.10.10.2840">
    <property type="entry name" value="PucR C-terminal helix-turn-helix domain"/>
    <property type="match status" value="1"/>
</dbReference>
<dbReference type="InterPro" id="IPR012914">
    <property type="entry name" value="PucR_dom"/>
</dbReference>
<evidence type="ECO:0000259" key="3">
    <source>
        <dbReference type="Pfam" id="PF13556"/>
    </source>
</evidence>
<dbReference type="InterPro" id="IPR051448">
    <property type="entry name" value="CdaR-like_regulators"/>
</dbReference>
<dbReference type="InterPro" id="IPR042070">
    <property type="entry name" value="PucR_C-HTH_sf"/>
</dbReference>
<feature type="domain" description="PucR C-terminal helix-turn-helix" evidence="3">
    <location>
        <begin position="338"/>
        <end position="396"/>
    </location>
</feature>
<evidence type="ECO:0000259" key="4">
    <source>
        <dbReference type="Pfam" id="PF17853"/>
    </source>
</evidence>
<evidence type="ECO:0000256" key="1">
    <source>
        <dbReference type="ARBA" id="ARBA00006754"/>
    </source>
</evidence>
<evidence type="ECO:0000313" key="8">
    <source>
        <dbReference type="Proteomes" id="UP000199693"/>
    </source>
</evidence>
<dbReference type="PANTHER" id="PTHR33744">
    <property type="entry name" value="CARBOHYDRATE DIACID REGULATOR"/>
    <property type="match status" value="1"/>
</dbReference>
<evidence type="ECO:0000313" key="6">
    <source>
        <dbReference type="EMBL" id="SNS36684.1"/>
    </source>
</evidence>
<reference evidence="5 8" key="1">
    <citation type="submission" date="2016-10" db="EMBL/GenBank/DDBJ databases">
        <authorList>
            <person name="de Groot N.N."/>
        </authorList>
    </citation>
    <scope>NUCLEOTIDE SEQUENCE [LARGE SCALE GENOMIC DNA]</scope>
    <source>
        <strain evidence="5 8">CCM 7361</strain>
    </source>
</reference>
<gene>
    <name evidence="5" type="ORF">SAMN05216189_1010126</name>
    <name evidence="6" type="ORF">SAMN06295949_101126</name>
</gene>
<dbReference type="Pfam" id="PF13556">
    <property type="entry name" value="HTH_30"/>
    <property type="match status" value="1"/>
</dbReference>
<dbReference type="AlphaFoldDB" id="A0A239DYG2"/>
<protein>
    <submittedName>
        <fullName evidence="5">PucR C-terminal helix-turn-helix domain-containing protein</fullName>
    </submittedName>
</protein>